<organism evidence="8 9">
    <name type="scientific">Ligilactobacillus salitolerans</name>
    <dbReference type="NCBI Taxonomy" id="1808352"/>
    <lineage>
        <taxon>Bacteria</taxon>
        <taxon>Bacillati</taxon>
        <taxon>Bacillota</taxon>
        <taxon>Bacilli</taxon>
        <taxon>Lactobacillales</taxon>
        <taxon>Lactobacillaceae</taxon>
        <taxon>Ligilactobacillus</taxon>
    </lineage>
</organism>
<evidence type="ECO:0000259" key="7">
    <source>
        <dbReference type="PROSITE" id="PS51000"/>
    </source>
</evidence>
<dbReference type="AlphaFoldDB" id="A0A401IQ78"/>
<dbReference type="Gene3D" id="1.10.10.10">
    <property type="entry name" value="Winged helix-like DNA-binding domain superfamily/Winged helix DNA-binding domain"/>
    <property type="match status" value="1"/>
</dbReference>
<dbReference type="InterPro" id="IPR037171">
    <property type="entry name" value="NagB/RpiA_transferase-like"/>
</dbReference>
<dbReference type="GO" id="GO:0003700">
    <property type="term" value="F:DNA-binding transcription factor activity"/>
    <property type="evidence" value="ECO:0007669"/>
    <property type="project" value="InterPro"/>
</dbReference>
<dbReference type="GO" id="GO:0003677">
    <property type="term" value="F:DNA binding"/>
    <property type="evidence" value="ECO:0007669"/>
    <property type="project" value="UniProtKB-KW"/>
</dbReference>
<evidence type="ECO:0000256" key="4">
    <source>
        <dbReference type="ARBA" id="ARBA00023125"/>
    </source>
</evidence>
<dbReference type="RefSeq" id="WP_124974380.1">
    <property type="nucleotide sequence ID" value="NZ_BFFP01000001.1"/>
</dbReference>
<keyword evidence="3" id="KW-0805">Transcription regulation</keyword>
<dbReference type="PANTHER" id="PTHR30363:SF4">
    <property type="entry name" value="GLYCEROL-3-PHOSPHATE REGULON REPRESSOR"/>
    <property type="match status" value="1"/>
</dbReference>
<dbReference type="InterPro" id="IPR050313">
    <property type="entry name" value="Carb_Metab_HTH_regulators"/>
</dbReference>
<evidence type="ECO:0000313" key="9">
    <source>
        <dbReference type="Proteomes" id="UP000286848"/>
    </source>
</evidence>
<gene>
    <name evidence="8" type="primary">DeoR</name>
    <name evidence="8" type="ORF">LFYK43_01240</name>
</gene>
<dbReference type="InterPro" id="IPR018356">
    <property type="entry name" value="Tscrpt_reg_HTH_DeoR_CS"/>
</dbReference>
<dbReference type="Gene3D" id="3.40.50.1360">
    <property type="match status" value="1"/>
</dbReference>
<dbReference type="SUPFAM" id="SSF100950">
    <property type="entry name" value="NagB/RpiA/CoA transferase-like"/>
    <property type="match status" value="1"/>
</dbReference>
<dbReference type="SUPFAM" id="SSF46785">
    <property type="entry name" value="Winged helix' DNA-binding domain"/>
    <property type="match status" value="1"/>
</dbReference>
<dbReference type="Pfam" id="PF08220">
    <property type="entry name" value="HTH_DeoR"/>
    <property type="match status" value="1"/>
</dbReference>
<protein>
    <recommendedName>
        <fullName evidence="1">Lactose phosphotransferase system repressor</fullName>
    </recommendedName>
</protein>
<dbReference type="SMART" id="SM00420">
    <property type="entry name" value="HTH_DEOR"/>
    <property type="match status" value="1"/>
</dbReference>
<sequence length="254" mass="28665">MLKRERLMMIKRLVQEKGIVTVKEMIDRLGVSDMTVRRDLDELAQGGNLVRVHGGAQSIASSEENELSHGEKREIHLDEKKQIAKRASQMVQPGDTIYIGPGTTQELIENYLPDNINIRVVTNSLPIFQAWKNKGNVDLILVGGTYRKRSETFIGGLTNDTLANLKFNKAFVGVNGIHNESIMTANTEEGIAQTVALNNAHEKIILADQYKINRDDFYQFYNLYDVDCLVTNQALTEDLLNHYQQFAKIILATD</sequence>
<dbReference type="InterPro" id="IPR001034">
    <property type="entry name" value="DeoR_HTH"/>
</dbReference>
<dbReference type="Pfam" id="PF00455">
    <property type="entry name" value="DeoRC"/>
    <property type="match status" value="1"/>
</dbReference>
<reference evidence="8 9" key="1">
    <citation type="journal article" date="2019" name="Int. J. Syst. Evol. Microbiol.">
        <title>Lactobacillus salitolerans sp. nov., a novel lactic acid bacterium isolated from spent mushroom substrates.</title>
        <authorList>
            <person name="Tohno M."/>
            <person name="Tanizawa Y."/>
            <person name="Kojima Y."/>
            <person name="Sakamoto M."/>
            <person name="Nakamura Y."/>
            <person name="Ohkuma M."/>
            <person name="Kobayashi H."/>
        </authorList>
    </citation>
    <scope>NUCLEOTIDE SEQUENCE [LARGE SCALE GENOMIC DNA]</scope>
    <source>
        <strain evidence="8 9">YK43</strain>
    </source>
</reference>
<evidence type="ECO:0000256" key="1">
    <source>
        <dbReference type="ARBA" id="ARBA00021390"/>
    </source>
</evidence>
<dbReference type="PROSITE" id="PS51000">
    <property type="entry name" value="HTH_DEOR_2"/>
    <property type="match status" value="1"/>
</dbReference>
<dbReference type="PANTHER" id="PTHR30363">
    <property type="entry name" value="HTH-TYPE TRANSCRIPTIONAL REGULATOR SRLR-RELATED"/>
    <property type="match status" value="1"/>
</dbReference>
<dbReference type="PRINTS" id="PR00037">
    <property type="entry name" value="HTHLACR"/>
</dbReference>
<evidence type="ECO:0000313" key="8">
    <source>
        <dbReference type="EMBL" id="GBG93665.1"/>
    </source>
</evidence>
<dbReference type="InterPro" id="IPR036388">
    <property type="entry name" value="WH-like_DNA-bd_sf"/>
</dbReference>
<keyword evidence="2" id="KW-0678">Repressor</keyword>
<comment type="caution">
    <text evidence="8">The sequence shown here is derived from an EMBL/GenBank/DDBJ whole genome shotgun (WGS) entry which is preliminary data.</text>
</comment>
<dbReference type="Proteomes" id="UP000286848">
    <property type="component" value="Unassembled WGS sequence"/>
</dbReference>
<evidence type="ECO:0000256" key="2">
    <source>
        <dbReference type="ARBA" id="ARBA00022491"/>
    </source>
</evidence>
<name>A0A401IQ78_9LACO</name>
<feature type="domain" description="HTH deoR-type" evidence="7">
    <location>
        <begin position="3"/>
        <end position="58"/>
    </location>
</feature>
<evidence type="ECO:0000256" key="5">
    <source>
        <dbReference type="ARBA" id="ARBA00023163"/>
    </source>
</evidence>
<keyword evidence="4" id="KW-0238">DNA-binding</keyword>
<accession>A0A401IQ78</accession>
<dbReference type="EMBL" id="BFFP01000001">
    <property type="protein sequence ID" value="GBG93665.1"/>
    <property type="molecule type" value="Genomic_DNA"/>
</dbReference>
<dbReference type="SMART" id="SM01134">
    <property type="entry name" value="DeoRC"/>
    <property type="match status" value="1"/>
</dbReference>
<keyword evidence="5" id="KW-0804">Transcription</keyword>
<evidence type="ECO:0000256" key="6">
    <source>
        <dbReference type="ARBA" id="ARBA00024937"/>
    </source>
</evidence>
<proteinExistence type="predicted"/>
<dbReference type="PROSITE" id="PS00894">
    <property type="entry name" value="HTH_DEOR_1"/>
    <property type="match status" value="1"/>
</dbReference>
<keyword evidence="9" id="KW-1185">Reference proteome</keyword>
<dbReference type="InterPro" id="IPR014036">
    <property type="entry name" value="DeoR-like_C"/>
</dbReference>
<comment type="function">
    <text evidence="6">Repressor of the lactose catabolism operon. Galactose-6-phosphate is the inducer.</text>
</comment>
<evidence type="ECO:0000256" key="3">
    <source>
        <dbReference type="ARBA" id="ARBA00023015"/>
    </source>
</evidence>
<dbReference type="OrthoDB" id="9798651at2"/>
<dbReference type="InterPro" id="IPR036390">
    <property type="entry name" value="WH_DNA-bd_sf"/>
</dbReference>